<organism evidence="2 3">
    <name type="scientific">Ajellomyces capsulatus</name>
    <name type="common">Darling's disease fungus</name>
    <name type="synonym">Histoplasma capsulatum</name>
    <dbReference type="NCBI Taxonomy" id="5037"/>
    <lineage>
        <taxon>Eukaryota</taxon>
        <taxon>Fungi</taxon>
        <taxon>Dikarya</taxon>
        <taxon>Ascomycota</taxon>
        <taxon>Pezizomycotina</taxon>
        <taxon>Eurotiomycetes</taxon>
        <taxon>Eurotiomycetidae</taxon>
        <taxon>Onygenales</taxon>
        <taxon>Ajellomycetaceae</taxon>
        <taxon>Histoplasma</taxon>
    </lineage>
</organism>
<evidence type="ECO:0000313" key="3">
    <source>
        <dbReference type="Proteomes" id="UP000670092"/>
    </source>
</evidence>
<dbReference type="VEuPathDB" id="FungiDB:I7I52_00768"/>
<evidence type="ECO:0000313" key="2">
    <source>
        <dbReference type="EMBL" id="KAG5302954.1"/>
    </source>
</evidence>
<reference evidence="2 3" key="1">
    <citation type="submission" date="2021-01" db="EMBL/GenBank/DDBJ databases">
        <title>Chromosome-level genome assembly of a human fungal pathogen reveals clustering of transcriptionally co-regulated genes.</title>
        <authorList>
            <person name="Voorhies M."/>
            <person name="Cohen S."/>
            <person name="Shea T.P."/>
            <person name="Petrus S."/>
            <person name="Munoz J.F."/>
            <person name="Poplawski S."/>
            <person name="Goldman W.E."/>
            <person name="Michael T."/>
            <person name="Cuomo C.A."/>
            <person name="Sil A."/>
            <person name="Beyhan S."/>
        </authorList>
    </citation>
    <scope>NUCLEOTIDE SEQUENCE [LARGE SCALE GENOMIC DNA]</scope>
    <source>
        <strain evidence="2 3">G184AR</strain>
    </source>
</reference>
<comment type="caution">
    <text evidence="2">The sequence shown here is derived from an EMBL/GenBank/DDBJ whole genome shotgun (WGS) entry which is preliminary data.</text>
</comment>
<protein>
    <submittedName>
        <fullName evidence="2">Uncharacterized protein</fullName>
    </submittedName>
</protein>
<proteinExistence type="predicted"/>
<name>A0A8H7Z8E2_AJECA</name>
<evidence type="ECO:0000256" key="1">
    <source>
        <dbReference type="SAM" id="MobiDB-lite"/>
    </source>
</evidence>
<accession>A0A8H7Z8E2</accession>
<feature type="region of interest" description="Disordered" evidence="1">
    <location>
        <begin position="1"/>
        <end position="38"/>
    </location>
</feature>
<dbReference type="AlphaFoldDB" id="A0A8H7Z8E2"/>
<dbReference type="EMBL" id="JAEVHI010000001">
    <property type="protein sequence ID" value="KAG5302954.1"/>
    <property type="molecule type" value="Genomic_DNA"/>
</dbReference>
<dbReference type="Proteomes" id="UP000670092">
    <property type="component" value="Unassembled WGS sequence"/>
</dbReference>
<gene>
    <name evidence="2" type="ORF">I7I52_00768</name>
</gene>
<sequence length="88" mass="10294">MHRLESPPADLPSCMHVRPSRQDEAGSSARKQKGKDKGDERYYICYPTFALPGCRTLPQLFLSPDKRWNEYIHLYLCRFLTHLLICIL</sequence>